<name>A0A0J1BGG2_RHOIS</name>
<gene>
    <name evidence="1" type="ORF">RISK_002262</name>
</gene>
<dbReference type="EMBL" id="LECT01000017">
    <property type="protein sequence ID" value="KLU05630.1"/>
    <property type="molecule type" value="Genomic_DNA"/>
</dbReference>
<comment type="caution">
    <text evidence="1">The sequence shown here is derived from an EMBL/GenBank/DDBJ whole genome shotgun (WGS) entry which is preliminary data.</text>
</comment>
<accession>A0A0J1BGG2</accession>
<proteinExistence type="predicted"/>
<dbReference type="RefSeq" id="WP_173442640.1">
    <property type="nucleotide sequence ID" value="NZ_LECT01000017.1"/>
</dbReference>
<dbReference type="PROSITE" id="PS51257">
    <property type="entry name" value="PROKAR_LIPOPROTEIN"/>
    <property type="match status" value="1"/>
</dbReference>
<evidence type="ECO:0000313" key="2">
    <source>
        <dbReference type="Proteomes" id="UP000036367"/>
    </source>
</evidence>
<evidence type="ECO:0000313" key="1">
    <source>
        <dbReference type="EMBL" id="KLU05630.1"/>
    </source>
</evidence>
<sequence>MTRFLTIAFLATCLTTVGCGGSDGGLATDNADADAMAQYEAEQAKAQQDMESDYADQK</sequence>
<reference evidence="1" key="1">
    <citation type="submission" date="2015-05" db="EMBL/GenBank/DDBJ databases">
        <title>Permanent draft genome of Rhodopirellula islandicus K833.</title>
        <authorList>
            <person name="Kizina J."/>
            <person name="Richter M."/>
            <person name="Glockner F.O."/>
            <person name="Harder J."/>
        </authorList>
    </citation>
    <scope>NUCLEOTIDE SEQUENCE [LARGE SCALE GENOMIC DNA]</scope>
    <source>
        <strain evidence="1">K833</strain>
    </source>
</reference>
<dbReference type="Proteomes" id="UP000036367">
    <property type="component" value="Unassembled WGS sequence"/>
</dbReference>
<dbReference type="AlphaFoldDB" id="A0A0J1BGG2"/>
<keyword evidence="2" id="KW-1185">Reference proteome</keyword>
<protein>
    <submittedName>
        <fullName evidence="1">Uncharacterized protein</fullName>
    </submittedName>
</protein>
<organism evidence="1 2">
    <name type="scientific">Rhodopirellula islandica</name>
    <dbReference type="NCBI Taxonomy" id="595434"/>
    <lineage>
        <taxon>Bacteria</taxon>
        <taxon>Pseudomonadati</taxon>
        <taxon>Planctomycetota</taxon>
        <taxon>Planctomycetia</taxon>
        <taxon>Pirellulales</taxon>
        <taxon>Pirellulaceae</taxon>
        <taxon>Rhodopirellula</taxon>
    </lineage>
</organism>